<sequence length="162" mass="18583">MKSLRKTIQENRKKTWNFFQSHLQPKLGAIGTRYRLAARIRWANAWAMKHPRRTFACMVGSLLFVLCGDMLVNSQTAKTKATDVSIIGNIEPVFQGFHAIQSNKNVHRQTLLELAGQGQTIREELDSLIAKPRKSHADSVRIIWQYKQLESIVKSLKNNDRP</sequence>
<dbReference type="AlphaFoldDB" id="A0AAW5NZB9"/>
<proteinExistence type="predicted"/>
<dbReference type="RefSeq" id="WP_258990685.1">
    <property type="nucleotide sequence ID" value="NZ_JANUTS010000001.1"/>
</dbReference>
<reference evidence="1" key="1">
    <citation type="submission" date="2022-08" db="EMBL/GenBank/DDBJ databases">
        <title>Genome Sequencing of Bacteroides fragilis Group Isolates with Nanopore Technology.</title>
        <authorList>
            <person name="Tisza M.J."/>
            <person name="Smith D."/>
            <person name="Dekker J.P."/>
        </authorList>
    </citation>
    <scope>NUCLEOTIDE SEQUENCE</scope>
    <source>
        <strain evidence="1">BFG-351</strain>
    </source>
</reference>
<organism evidence="1 2">
    <name type="scientific">Bacteroides faecis</name>
    <dbReference type="NCBI Taxonomy" id="674529"/>
    <lineage>
        <taxon>Bacteria</taxon>
        <taxon>Pseudomonadati</taxon>
        <taxon>Bacteroidota</taxon>
        <taxon>Bacteroidia</taxon>
        <taxon>Bacteroidales</taxon>
        <taxon>Bacteroidaceae</taxon>
        <taxon>Bacteroides</taxon>
    </lineage>
</organism>
<dbReference type="EMBL" id="JANUTS010000001">
    <property type="protein sequence ID" value="MCS2793835.1"/>
    <property type="molecule type" value="Genomic_DNA"/>
</dbReference>
<accession>A0AAW5NZB9</accession>
<evidence type="ECO:0000313" key="2">
    <source>
        <dbReference type="Proteomes" id="UP001204548"/>
    </source>
</evidence>
<dbReference type="Proteomes" id="UP001204548">
    <property type="component" value="Unassembled WGS sequence"/>
</dbReference>
<comment type="caution">
    <text evidence="1">The sequence shown here is derived from an EMBL/GenBank/DDBJ whole genome shotgun (WGS) entry which is preliminary data.</text>
</comment>
<name>A0AAW5NZB9_9BACE</name>
<gene>
    <name evidence="1" type="ORF">NXW97_17825</name>
</gene>
<evidence type="ECO:0000313" key="1">
    <source>
        <dbReference type="EMBL" id="MCS2793835.1"/>
    </source>
</evidence>
<protein>
    <submittedName>
        <fullName evidence="1">Uncharacterized protein</fullName>
    </submittedName>
</protein>